<evidence type="ECO:0000313" key="3">
    <source>
        <dbReference type="Proteomes" id="UP000275385"/>
    </source>
</evidence>
<feature type="compositionally biased region" description="Acidic residues" evidence="1">
    <location>
        <begin position="143"/>
        <end position="160"/>
    </location>
</feature>
<keyword evidence="3" id="KW-1185">Reference proteome</keyword>
<feature type="compositionally biased region" description="Basic and acidic residues" evidence="1">
    <location>
        <begin position="357"/>
        <end position="369"/>
    </location>
</feature>
<dbReference type="EMBL" id="QVQW01000055">
    <property type="protein sequence ID" value="RKU42521.1"/>
    <property type="molecule type" value="Genomic_DNA"/>
</dbReference>
<proteinExistence type="predicted"/>
<dbReference type="AlphaFoldDB" id="A0A420Y3Q9"/>
<evidence type="ECO:0000313" key="2">
    <source>
        <dbReference type="EMBL" id="RKU42521.1"/>
    </source>
</evidence>
<comment type="caution">
    <text evidence="2">The sequence shown here is derived from an EMBL/GenBank/DDBJ whole genome shotgun (WGS) entry which is preliminary data.</text>
</comment>
<feature type="compositionally biased region" description="Polar residues" evidence="1">
    <location>
        <begin position="57"/>
        <end position="74"/>
    </location>
</feature>
<feature type="compositionally biased region" description="Low complexity" evidence="1">
    <location>
        <begin position="25"/>
        <end position="45"/>
    </location>
</feature>
<gene>
    <name evidence="2" type="ORF">DL546_004059</name>
</gene>
<feature type="compositionally biased region" description="Polar residues" evidence="1">
    <location>
        <begin position="328"/>
        <end position="356"/>
    </location>
</feature>
<dbReference type="STRING" id="177199.A0A420Y3Q9"/>
<feature type="region of interest" description="Disordered" evidence="1">
    <location>
        <begin position="1"/>
        <end position="194"/>
    </location>
</feature>
<sequence>MAANPVPQGPPTFINLPQPPSQPDTPSEMPGTPTSTTTSLSALSTVAIKDGHRGHPTGNSQGPGHQHNPSTSSLEAERADRIARLAGLSSINQARPAQNSHLSGPAGQQQLTPAWFDSQGQPVAAQKISTVGSASATTTTAQDDVDRDGDLEMGEGENESLDTNYRDRDDVTSVSGYTNRDEDMTTRSVGGFDDRLSDDGNASLVGFGEGAGSTVSGPIYHRRVIPNLNTLNQGSSAGAMASHGAWGIDRSGSGLGEGLSTGRRDTVRQLPITNPGQGDGSETRSSDTPVSVNASKEHQQAVMVSGMAADDDDVFVDTTTSGPVPVRQNESAIRETQQIYSHQQTPGVQHPGSTSKEAAEQLIRDRLGDDGNVDAPMGSPSPGPEGGLGKFYFEKK</sequence>
<protein>
    <submittedName>
        <fullName evidence="2">Uncharacterized protein</fullName>
    </submittedName>
</protein>
<feature type="compositionally biased region" description="Polar residues" evidence="1">
    <location>
        <begin position="89"/>
        <end position="112"/>
    </location>
</feature>
<name>A0A420Y3Q9_9PEZI</name>
<organism evidence="2 3">
    <name type="scientific">Coniochaeta pulveracea</name>
    <dbReference type="NCBI Taxonomy" id="177199"/>
    <lineage>
        <taxon>Eukaryota</taxon>
        <taxon>Fungi</taxon>
        <taxon>Dikarya</taxon>
        <taxon>Ascomycota</taxon>
        <taxon>Pezizomycotina</taxon>
        <taxon>Sordariomycetes</taxon>
        <taxon>Sordariomycetidae</taxon>
        <taxon>Coniochaetales</taxon>
        <taxon>Coniochaetaceae</taxon>
        <taxon>Coniochaeta</taxon>
    </lineage>
</organism>
<dbReference type="OrthoDB" id="5315820at2759"/>
<accession>A0A420Y3Q9</accession>
<evidence type="ECO:0000256" key="1">
    <source>
        <dbReference type="SAM" id="MobiDB-lite"/>
    </source>
</evidence>
<feature type="region of interest" description="Disordered" evidence="1">
    <location>
        <begin position="252"/>
        <end position="396"/>
    </location>
</feature>
<dbReference type="Proteomes" id="UP000275385">
    <property type="component" value="Unassembled WGS sequence"/>
</dbReference>
<feature type="compositionally biased region" description="Low complexity" evidence="1">
    <location>
        <begin position="129"/>
        <end position="141"/>
    </location>
</feature>
<reference evidence="2 3" key="1">
    <citation type="submission" date="2018-08" db="EMBL/GenBank/DDBJ databases">
        <title>Draft genome of the lignicolous fungus Coniochaeta pulveracea.</title>
        <authorList>
            <person name="Borstlap C.J."/>
            <person name="De Witt R.N."/>
            <person name="Botha A."/>
            <person name="Volschenk H."/>
        </authorList>
    </citation>
    <scope>NUCLEOTIDE SEQUENCE [LARGE SCALE GENOMIC DNA]</scope>
    <source>
        <strain evidence="2 3">CAB683</strain>
    </source>
</reference>